<evidence type="ECO:0000313" key="2">
    <source>
        <dbReference type="EMBL" id="KAF2812327.1"/>
    </source>
</evidence>
<keyword evidence="1" id="KW-1133">Transmembrane helix</keyword>
<keyword evidence="1" id="KW-0812">Transmembrane</keyword>
<dbReference type="Proteomes" id="UP000504636">
    <property type="component" value="Unplaced"/>
</dbReference>
<dbReference type="GeneID" id="54460417"/>
<feature type="transmembrane region" description="Helical" evidence="1">
    <location>
        <begin position="36"/>
        <end position="57"/>
    </location>
</feature>
<proteinExistence type="predicted"/>
<reference evidence="2 4" key="1">
    <citation type="journal article" date="2020" name="Stud. Mycol.">
        <title>101 Dothideomycetes genomes: a test case for predicting lifestyles and emergence of pathogens.</title>
        <authorList>
            <person name="Haridas S."/>
            <person name="Albert R."/>
            <person name="Binder M."/>
            <person name="Bloem J."/>
            <person name="Labutti K."/>
            <person name="Salamov A."/>
            <person name="Andreopoulos B."/>
            <person name="Baker S."/>
            <person name="Barry K."/>
            <person name="Bills G."/>
            <person name="Bluhm B."/>
            <person name="Cannon C."/>
            <person name="Castanera R."/>
            <person name="Culley D."/>
            <person name="Daum C."/>
            <person name="Ezra D."/>
            <person name="Gonzalez J."/>
            <person name="Henrissat B."/>
            <person name="Kuo A."/>
            <person name="Liang C."/>
            <person name="Lipzen A."/>
            <person name="Lutzoni F."/>
            <person name="Magnuson J."/>
            <person name="Mondo S."/>
            <person name="Nolan M."/>
            <person name="Ohm R."/>
            <person name="Pangilinan J."/>
            <person name="Park H.-J."/>
            <person name="Ramirez L."/>
            <person name="Alfaro M."/>
            <person name="Sun H."/>
            <person name="Tritt A."/>
            <person name="Yoshinaga Y."/>
            <person name="Zwiers L.-H."/>
            <person name="Turgeon B."/>
            <person name="Goodwin S."/>
            <person name="Spatafora J."/>
            <person name="Crous P."/>
            <person name="Grigoriev I."/>
        </authorList>
    </citation>
    <scope>NUCLEOTIDE SEQUENCE</scope>
    <source>
        <strain evidence="2 4">CBS 304.34</strain>
    </source>
</reference>
<dbReference type="EMBL" id="MU003697">
    <property type="protein sequence ID" value="KAF2812327.1"/>
    <property type="molecule type" value="Genomic_DNA"/>
</dbReference>
<sequence length="112" mass="12763">MLEKPLHPPLSSFLKRNSSSSSTWTTRRIRLHPHSLSALLAVLAIGESIASAFILTLHKIFSATRILEKPLHPPLSSSLKRNSSSSNNWRIRRFHHHPRTVYLVKLRIASRV</sequence>
<evidence type="ECO:0000313" key="4">
    <source>
        <dbReference type="RefSeq" id="XP_033579291.1"/>
    </source>
</evidence>
<reference evidence="4" key="2">
    <citation type="submission" date="2020-04" db="EMBL/GenBank/DDBJ databases">
        <authorList>
            <consortium name="NCBI Genome Project"/>
        </authorList>
    </citation>
    <scope>NUCLEOTIDE SEQUENCE</scope>
    <source>
        <strain evidence="4">CBS 304.34</strain>
    </source>
</reference>
<dbReference type="RefSeq" id="XP_033579291.1">
    <property type="nucleotide sequence ID" value="XM_033719524.1"/>
</dbReference>
<accession>A0A6A6YWP6</accession>
<keyword evidence="1" id="KW-0472">Membrane</keyword>
<dbReference type="AlphaFoldDB" id="A0A6A6YWP6"/>
<name>A0A6A6YWP6_9PEZI</name>
<gene>
    <name evidence="2 4" type="ORF">BDZ99DRAFT_461054</name>
</gene>
<evidence type="ECO:0000256" key="1">
    <source>
        <dbReference type="SAM" id="Phobius"/>
    </source>
</evidence>
<organism evidence="2">
    <name type="scientific">Mytilinidion resinicola</name>
    <dbReference type="NCBI Taxonomy" id="574789"/>
    <lineage>
        <taxon>Eukaryota</taxon>
        <taxon>Fungi</taxon>
        <taxon>Dikarya</taxon>
        <taxon>Ascomycota</taxon>
        <taxon>Pezizomycotina</taxon>
        <taxon>Dothideomycetes</taxon>
        <taxon>Pleosporomycetidae</taxon>
        <taxon>Mytilinidiales</taxon>
        <taxon>Mytilinidiaceae</taxon>
        <taxon>Mytilinidion</taxon>
    </lineage>
</organism>
<reference evidence="4" key="3">
    <citation type="submission" date="2025-04" db="UniProtKB">
        <authorList>
            <consortium name="RefSeq"/>
        </authorList>
    </citation>
    <scope>IDENTIFICATION</scope>
    <source>
        <strain evidence="4">CBS 304.34</strain>
    </source>
</reference>
<keyword evidence="3" id="KW-1185">Reference proteome</keyword>
<protein>
    <submittedName>
        <fullName evidence="2 4">Uncharacterized protein</fullName>
    </submittedName>
</protein>
<evidence type="ECO:0000313" key="3">
    <source>
        <dbReference type="Proteomes" id="UP000504636"/>
    </source>
</evidence>